<reference evidence="5 6" key="1">
    <citation type="journal article" date="2007" name="Appl. Environ. Microbiol.">
        <title>Genome sequence of the cellulolytic gliding bacterium Cytophaga hutchinsonii.</title>
        <authorList>
            <person name="Xie G."/>
            <person name="Bruce D.C."/>
            <person name="Challacombe J.F."/>
            <person name="Chertkov O."/>
            <person name="Detter J.C."/>
            <person name="Gilna P."/>
            <person name="Han C.S."/>
            <person name="Lucas S."/>
            <person name="Misra M."/>
            <person name="Myers G.L."/>
            <person name="Richardson P."/>
            <person name="Tapia R."/>
            <person name="Thayer N."/>
            <person name="Thompson L.S."/>
            <person name="Brettin T.S."/>
            <person name="Henrissat B."/>
            <person name="Wilson D.B."/>
            <person name="McBride M.J."/>
        </authorList>
    </citation>
    <scope>NUCLEOTIDE SEQUENCE [LARGE SCALE GENOMIC DNA]</scope>
    <source>
        <strain evidence="6">ATCC 33406 / DSM 1761 / CIP 103989 / NBRC 15051 / NCIMB 9469 / D465</strain>
    </source>
</reference>
<organism evidence="5 6">
    <name type="scientific">Cytophaga hutchinsonii (strain ATCC 33406 / DSM 1761 / CIP 103989 / NBRC 15051 / NCIMB 9469 / D465)</name>
    <dbReference type="NCBI Taxonomy" id="269798"/>
    <lineage>
        <taxon>Bacteria</taxon>
        <taxon>Pseudomonadati</taxon>
        <taxon>Bacteroidota</taxon>
        <taxon>Cytophagia</taxon>
        <taxon>Cytophagales</taxon>
        <taxon>Cytophagaceae</taxon>
        <taxon>Cytophaga</taxon>
    </lineage>
</organism>
<evidence type="ECO:0000313" key="5">
    <source>
        <dbReference type="EMBL" id="ABG59481.1"/>
    </source>
</evidence>
<dbReference type="GO" id="GO:0051607">
    <property type="term" value="P:defense response to virus"/>
    <property type="evidence" value="ECO:0007669"/>
    <property type="project" value="UniProtKB-KW"/>
</dbReference>
<evidence type="ECO:0000313" key="6">
    <source>
        <dbReference type="Proteomes" id="UP000001822"/>
    </source>
</evidence>
<dbReference type="EMBL" id="CP000383">
    <property type="protein sequence ID" value="ABG59481.1"/>
    <property type="molecule type" value="Genomic_DNA"/>
</dbReference>
<protein>
    <submittedName>
        <fullName evidence="5">CRISPR-associated protein, Cas6 family</fullName>
    </submittedName>
</protein>
<feature type="domain" description="CRISPR associated protein Cas6 C-terminal" evidence="4">
    <location>
        <begin position="114"/>
        <end position="249"/>
    </location>
</feature>
<evidence type="ECO:0000256" key="3">
    <source>
        <dbReference type="ARBA" id="ARBA00023118"/>
    </source>
</evidence>
<keyword evidence="2" id="KW-0694">RNA-binding</keyword>
<gene>
    <name evidence="5" type="ordered locus">CHU_2218</name>
</gene>
<evidence type="ECO:0000256" key="1">
    <source>
        <dbReference type="ARBA" id="ARBA00005937"/>
    </source>
</evidence>
<dbReference type="InterPro" id="IPR049435">
    <property type="entry name" value="Cas_Cas6_C"/>
</dbReference>
<dbReference type="InterPro" id="IPR045747">
    <property type="entry name" value="CRISPR-assoc_prot_Cas6_N_sf"/>
</dbReference>
<dbReference type="Gene3D" id="3.30.70.1890">
    <property type="match status" value="1"/>
</dbReference>
<dbReference type="InterPro" id="IPR010156">
    <property type="entry name" value="CRISPR-assoc_prot_Cas6"/>
</dbReference>
<evidence type="ECO:0000256" key="2">
    <source>
        <dbReference type="ARBA" id="ARBA00022884"/>
    </source>
</evidence>
<dbReference type="CDD" id="cd21140">
    <property type="entry name" value="Cas6_I-like"/>
    <property type="match status" value="1"/>
</dbReference>
<name>A0A6N4STE1_CYTH3</name>
<comment type="similarity">
    <text evidence="1">Belongs to the CRISPR-associated protein Cas6/Cse3/CasE family.</text>
</comment>
<dbReference type="NCBIfam" id="TIGR01877">
    <property type="entry name" value="cas_cas6"/>
    <property type="match status" value="1"/>
</dbReference>
<keyword evidence="6" id="KW-1185">Reference proteome</keyword>
<accession>A0A6N4STE1</accession>
<dbReference type="GO" id="GO:0003723">
    <property type="term" value="F:RNA binding"/>
    <property type="evidence" value="ECO:0007669"/>
    <property type="project" value="UniProtKB-KW"/>
</dbReference>
<dbReference type="GO" id="GO:0016788">
    <property type="term" value="F:hydrolase activity, acting on ester bonds"/>
    <property type="evidence" value="ECO:0007669"/>
    <property type="project" value="InterPro"/>
</dbReference>
<dbReference type="PANTHER" id="PTHR36984">
    <property type="entry name" value="CRISPR-ASSOCIATED ENDORIBONUCLEASE CAS6 1"/>
    <property type="match status" value="1"/>
</dbReference>
<dbReference type="RefSeq" id="WP_011585598.1">
    <property type="nucleotide sequence ID" value="NC_008255.1"/>
</dbReference>
<dbReference type="Proteomes" id="UP000001822">
    <property type="component" value="Chromosome"/>
</dbReference>
<dbReference type="PANTHER" id="PTHR36984:SF1">
    <property type="entry name" value="CRISPR-ASSOCIATED ENDORIBONUCLEASE CAS6 1"/>
    <property type="match status" value="1"/>
</dbReference>
<dbReference type="OrthoDB" id="976713at2"/>
<dbReference type="AlphaFoldDB" id="A0A6N4STE1"/>
<dbReference type="Pfam" id="PF01881">
    <property type="entry name" value="Cas_Cas6_C"/>
    <property type="match status" value="1"/>
</dbReference>
<proteinExistence type="inferred from homology"/>
<sequence length="266" mass="30704">MRVRLIFGLVNKGSYVPFHHQYLISEFLTPYIDKYLKSIKEPSRVFYNFSALKGQTRVGKEGLHFYSSKVTLIFSSNDPGLVESLVNQLFNETEVNLGKLILNPINVDQEKLADFTNEMKYICLSPLAIITPQDNPVDAKRFINPSFDVFSDALYENTLNRMERAGSTPDEIAQYFQFQLVPDKDYLTKIKGEEKKFARIFPVFIDDEKYEVRGYTFPFTFYAHPKVQEFVFTCGFGVFGEKGFGMLDIANTDPNLRIIPYPIKKD</sequence>
<evidence type="ECO:0000259" key="4">
    <source>
        <dbReference type="Pfam" id="PF01881"/>
    </source>
</evidence>
<keyword evidence="3" id="KW-0051">Antiviral defense</keyword>
<dbReference type="Gene3D" id="3.30.70.1900">
    <property type="match status" value="1"/>
</dbReference>
<dbReference type="KEGG" id="chu:CHU_2218"/>